<evidence type="ECO:0000256" key="1">
    <source>
        <dbReference type="SAM" id="MobiDB-lite"/>
    </source>
</evidence>
<proteinExistence type="predicted"/>
<feature type="compositionally biased region" description="Polar residues" evidence="1">
    <location>
        <begin position="91"/>
        <end position="100"/>
    </location>
</feature>
<feature type="region of interest" description="Disordered" evidence="1">
    <location>
        <begin position="1"/>
        <end position="31"/>
    </location>
</feature>
<name>A0A0K8V545_BACLA</name>
<sequence>MNEFQYIGGSCNGSDDDFDASHSHDRRQRISSPIQYTGMCMELRDSALLKNNQTRSSDPKQIKVSREKIKKQKIKADKKPVKKTVPKPSKTQHTNTMCNQKNRRAS</sequence>
<protein>
    <submittedName>
        <fullName evidence="2">Uncharacterized protein</fullName>
    </submittedName>
</protein>
<dbReference type="AlphaFoldDB" id="A0A0K8V545"/>
<evidence type="ECO:0000313" key="2">
    <source>
        <dbReference type="EMBL" id="JAI34001.1"/>
    </source>
</evidence>
<feature type="region of interest" description="Disordered" evidence="1">
    <location>
        <begin position="49"/>
        <end position="106"/>
    </location>
</feature>
<reference evidence="2" key="1">
    <citation type="submission" date="2015-06" db="EMBL/GenBank/DDBJ databases">
        <authorList>
            <person name="Hoefler B.C."/>
            <person name="Straight P.D."/>
        </authorList>
    </citation>
    <scope>NUCLEOTIDE SEQUENCE</scope>
</reference>
<dbReference type="EMBL" id="GDHF01018313">
    <property type="protein sequence ID" value="JAI34001.1"/>
    <property type="molecule type" value="Transcribed_RNA"/>
</dbReference>
<organism evidence="2">
    <name type="scientific">Bactrocera latifrons</name>
    <name type="common">Malaysian fruit fly</name>
    <name type="synonym">Chaetodacus latifrons</name>
    <dbReference type="NCBI Taxonomy" id="174628"/>
    <lineage>
        <taxon>Eukaryota</taxon>
        <taxon>Metazoa</taxon>
        <taxon>Ecdysozoa</taxon>
        <taxon>Arthropoda</taxon>
        <taxon>Hexapoda</taxon>
        <taxon>Insecta</taxon>
        <taxon>Pterygota</taxon>
        <taxon>Neoptera</taxon>
        <taxon>Endopterygota</taxon>
        <taxon>Diptera</taxon>
        <taxon>Brachycera</taxon>
        <taxon>Muscomorpha</taxon>
        <taxon>Tephritoidea</taxon>
        <taxon>Tephritidae</taxon>
        <taxon>Bactrocera</taxon>
        <taxon>Bactrocera</taxon>
    </lineage>
</organism>
<gene>
    <name evidence="2" type="ORF">c2_g1_i1</name>
</gene>
<feature type="compositionally biased region" description="Basic and acidic residues" evidence="1">
    <location>
        <begin position="57"/>
        <end position="67"/>
    </location>
</feature>
<accession>A0A0K8V545</accession>